<sequence length="308" mass="33286">MVSFHGVIPAHLLPFTDDLRIDEPNLRRHLRALIDVEGVTGITTNAHASEVATLTADEQRRLLDIVLDEVSGRVPVISGVYQDGSAKAARIAADAEAAGADGLLVFPTVVFDGGAQLRPEMAVGHYAAIADATSLPLIAFVYPATSGLRLGTDSLVRICSEIDNVVAIKEWSNDIVSYERNLRALRALDRPVSVLSSFSRSLLASLVLGADGILSGHGSVVVDLHVALFRAVEKQDLTEARRVWDRIQPFAEACYADPFLDGHNRMKETLAQLGRIDAAYVRPPLQPVSDTERATLRAAVERAELPRG</sequence>
<dbReference type="SUPFAM" id="SSF51569">
    <property type="entry name" value="Aldolase"/>
    <property type="match status" value="1"/>
</dbReference>
<dbReference type="EMBL" id="FOUY01000048">
    <property type="protein sequence ID" value="SFO37047.1"/>
    <property type="molecule type" value="Genomic_DNA"/>
</dbReference>
<protein>
    <submittedName>
        <fullName evidence="4">4-hydroxy-tetrahydrodipicolinate synthase</fullName>
    </submittedName>
</protein>
<dbReference type="GO" id="GO:0008840">
    <property type="term" value="F:4-hydroxy-tetrahydrodipicolinate synthase activity"/>
    <property type="evidence" value="ECO:0007669"/>
    <property type="project" value="TreeGrafter"/>
</dbReference>
<evidence type="ECO:0000313" key="5">
    <source>
        <dbReference type="Proteomes" id="UP000199614"/>
    </source>
</evidence>
<accession>A0A1I5GM66</accession>
<dbReference type="InterPro" id="IPR002220">
    <property type="entry name" value="DapA-like"/>
</dbReference>
<comment type="similarity">
    <text evidence="1 3">Belongs to the DapA family.</text>
</comment>
<dbReference type="AlphaFoldDB" id="A0A1I5GM66"/>
<evidence type="ECO:0000256" key="3">
    <source>
        <dbReference type="PIRNR" id="PIRNR001365"/>
    </source>
</evidence>
<evidence type="ECO:0000313" key="4">
    <source>
        <dbReference type="EMBL" id="SFO37047.1"/>
    </source>
</evidence>
<dbReference type="PANTHER" id="PTHR12128">
    <property type="entry name" value="DIHYDRODIPICOLINATE SYNTHASE"/>
    <property type="match status" value="1"/>
</dbReference>
<dbReference type="OrthoDB" id="3175637at2"/>
<evidence type="ECO:0000256" key="1">
    <source>
        <dbReference type="ARBA" id="ARBA00007592"/>
    </source>
</evidence>
<keyword evidence="2 3" id="KW-0456">Lyase</keyword>
<dbReference type="Gene3D" id="3.20.20.70">
    <property type="entry name" value="Aldolase class I"/>
    <property type="match status" value="1"/>
</dbReference>
<name>A0A1I5GM66_PSUAM</name>
<dbReference type="PIRSF" id="PIRSF001365">
    <property type="entry name" value="DHDPS"/>
    <property type="match status" value="1"/>
</dbReference>
<organism evidence="4 5">
    <name type="scientific">Pseudonocardia ammonioxydans</name>
    <dbReference type="NCBI Taxonomy" id="260086"/>
    <lineage>
        <taxon>Bacteria</taxon>
        <taxon>Bacillati</taxon>
        <taxon>Actinomycetota</taxon>
        <taxon>Actinomycetes</taxon>
        <taxon>Pseudonocardiales</taxon>
        <taxon>Pseudonocardiaceae</taxon>
        <taxon>Pseudonocardia</taxon>
    </lineage>
</organism>
<dbReference type="STRING" id="260086.SAMN05216207_104823"/>
<dbReference type="PANTHER" id="PTHR12128:SF66">
    <property type="entry name" value="4-HYDROXY-2-OXOGLUTARATE ALDOLASE, MITOCHONDRIAL"/>
    <property type="match status" value="1"/>
</dbReference>
<dbReference type="SMART" id="SM01130">
    <property type="entry name" value="DHDPS"/>
    <property type="match status" value="1"/>
</dbReference>
<dbReference type="Pfam" id="PF00701">
    <property type="entry name" value="DHDPS"/>
    <property type="match status" value="1"/>
</dbReference>
<dbReference type="Proteomes" id="UP000199614">
    <property type="component" value="Unassembled WGS sequence"/>
</dbReference>
<evidence type="ECO:0000256" key="2">
    <source>
        <dbReference type="ARBA" id="ARBA00023239"/>
    </source>
</evidence>
<dbReference type="CDD" id="cd00408">
    <property type="entry name" value="DHDPS-like"/>
    <property type="match status" value="1"/>
</dbReference>
<keyword evidence="5" id="KW-1185">Reference proteome</keyword>
<dbReference type="InterPro" id="IPR013785">
    <property type="entry name" value="Aldolase_TIM"/>
</dbReference>
<gene>
    <name evidence="4" type="ORF">SAMN05216207_104823</name>
</gene>
<reference evidence="4 5" key="1">
    <citation type="submission" date="2016-10" db="EMBL/GenBank/DDBJ databases">
        <authorList>
            <person name="de Groot N.N."/>
        </authorList>
    </citation>
    <scope>NUCLEOTIDE SEQUENCE [LARGE SCALE GENOMIC DNA]</scope>
    <source>
        <strain evidence="4 5">CGMCC 4.1877</strain>
    </source>
</reference>
<proteinExistence type="inferred from homology"/>
<dbReference type="RefSeq" id="WP_093353893.1">
    <property type="nucleotide sequence ID" value="NZ_FOUY01000048.1"/>
</dbReference>